<dbReference type="SMART" id="SM00065">
    <property type="entry name" value="GAF"/>
    <property type="match status" value="1"/>
</dbReference>
<dbReference type="FunFam" id="3.30.565.10:FF:000010">
    <property type="entry name" value="Sensor histidine kinase RcsC"/>
    <property type="match status" value="1"/>
</dbReference>
<sequence length="577" mass="63395">MSGSASRSTAANPLELAWITPSAAQLASTADLYYVQDLLGRYLSFAWRSGQWLGLNSEQVVGSYLGEQFTPVDLNLYLARMRRAMHRGRAEQFRTGFRFQGQVYVFDLTLSPILQPQQASTLLLVIGRQQEPLPEALPEPPIAIAPPHHAKLFAQIAWDIRRTLDPETIWRHTVQGLGQALGLQRCLLCPYELGSTAIAIVAEYRQAHLPVVLGEQLAIARNPSLADALLSLRPTQAVVDFERSPAEPIWMVPTGYQDHPNGVLLLRSAEELTAGDRDLVWELADQVGTALAHARLYAQSQALALELQRANQTLLEQQQALIEAHRQSEALSQLKTDFLANTSHELRTPLTGMIGYLQLLQDDLAETPEERQEFIAGAYHSALHLLGIINDILDIARIEAGRLQLQAETVPLRNLLAEVETCLRSQAQAKGLVYRCRIAAETESVALWGDRQRSLQVLFNLVGNAIKFTLTGYVEVRATAVWQPLCANGQNLPGYLRLEIEDSGIGVAPERQGSLFQSFSQADSSLTRQFGGSGLGLVICRRLLESMGGIVELFSPGEGLGTTVTCLIPLAPAIIPS</sequence>
<dbReference type="GO" id="GO:0000155">
    <property type="term" value="F:phosphorelay sensor kinase activity"/>
    <property type="evidence" value="ECO:0007669"/>
    <property type="project" value="InterPro"/>
</dbReference>
<proteinExistence type="inferred from homology"/>
<dbReference type="InterPro" id="IPR003018">
    <property type="entry name" value="GAF"/>
</dbReference>
<dbReference type="InterPro" id="IPR035965">
    <property type="entry name" value="PAS-like_dom_sf"/>
</dbReference>
<dbReference type="InterPro" id="IPR036890">
    <property type="entry name" value="HATPase_C_sf"/>
</dbReference>
<evidence type="ECO:0000256" key="2">
    <source>
        <dbReference type="ARBA" id="ARBA00006402"/>
    </source>
</evidence>
<keyword evidence="4" id="KW-0597">Phosphoprotein</keyword>
<dbReference type="SUPFAM" id="SSF55785">
    <property type="entry name" value="PYP-like sensor domain (PAS domain)"/>
    <property type="match status" value="1"/>
</dbReference>
<dbReference type="InterPro" id="IPR003594">
    <property type="entry name" value="HATPase_dom"/>
</dbReference>
<dbReference type="InterPro" id="IPR050736">
    <property type="entry name" value="Sensor_HK_Regulatory"/>
</dbReference>
<dbReference type="Gene3D" id="3.30.565.10">
    <property type="entry name" value="Histidine kinase-like ATPase, C-terminal domain"/>
    <property type="match status" value="1"/>
</dbReference>
<dbReference type="PANTHER" id="PTHR43711:SF26">
    <property type="entry name" value="SENSOR HISTIDINE KINASE RCSC"/>
    <property type="match status" value="1"/>
</dbReference>
<keyword evidence="7" id="KW-0902">Two-component regulatory system</keyword>
<evidence type="ECO:0000313" key="10">
    <source>
        <dbReference type="EMBL" id="BAD79229.1"/>
    </source>
</evidence>
<organism evidence="10 11">
    <name type="scientific">Synechococcus sp. (strain ATCC 27144 / PCC 6301 / SAUG 1402/1)</name>
    <name type="common">Anacystis nidulans</name>
    <dbReference type="NCBI Taxonomy" id="269084"/>
    <lineage>
        <taxon>Bacteria</taxon>
        <taxon>Bacillati</taxon>
        <taxon>Cyanobacteriota</taxon>
        <taxon>Cyanophyceae</taxon>
        <taxon>Synechococcales</taxon>
        <taxon>Synechococcaceae</taxon>
        <taxon>Synechococcus</taxon>
    </lineage>
</organism>
<dbReference type="Gene3D" id="1.10.287.130">
    <property type="match status" value="1"/>
</dbReference>
<dbReference type="FunFam" id="1.10.287.130:FF:000001">
    <property type="entry name" value="Two-component sensor histidine kinase"/>
    <property type="match status" value="1"/>
</dbReference>
<comment type="similarity">
    <text evidence="2">In the N-terminal section; belongs to the phytochrome family.</text>
</comment>
<evidence type="ECO:0000259" key="9">
    <source>
        <dbReference type="PROSITE" id="PS50109"/>
    </source>
</evidence>
<dbReference type="eggNOG" id="COG2205">
    <property type="taxonomic scope" value="Bacteria"/>
</dbReference>
<dbReference type="Pfam" id="PF13492">
    <property type="entry name" value="GAF_3"/>
    <property type="match status" value="1"/>
</dbReference>
<dbReference type="Pfam" id="PF02518">
    <property type="entry name" value="HATPase_c"/>
    <property type="match status" value="1"/>
</dbReference>
<dbReference type="InterPro" id="IPR029016">
    <property type="entry name" value="GAF-like_dom_sf"/>
</dbReference>
<dbReference type="CDD" id="cd16922">
    <property type="entry name" value="HATPase_EvgS-ArcB-TorS-like"/>
    <property type="match status" value="1"/>
</dbReference>
<evidence type="ECO:0000256" key="1">
    <source>
        <dbReference type="ARBA" id="ARBA00000085"/>
    </source>
</evidence>
<evidence type="ECO:0000256" key="7">
    <source>
        <dbReference type="ARBA" id="ARBA00023012"/>
    </source>
</evidence>
<keyword evidence="5" id="KW-0808">Transferase</keyword>
<dbReference type="PROSITE" id="PS50109">
    <property type="entry name" value="HIS_KIN"/>
    <property type="match status" value="1"/>
</dbReference>
<name>A0A0H3K1Y6_SYNP6</name>
<evidence type="ECO:0000256" key="4">
    <source>
        <dbReference type="ARBA" id="ARBA00022553"/>
    </source>
</evidence>
<evidence type="ECO:0000256" key="5">
    <source>
        <dbReference type="ARBA" id="ARBA00022679"/>
    </source>
</evidence>
<dbReference type="EC" id="2.7.13.3" evidence="3"/>
<dbReference type="Proteomes" id="UP000001175">
    <property type="component" value="Chromosome"/>
</dbReference>
<dbReference type="SMART" id="SM00387">
    <property type="entry name" value="HATPase_c"/>
    <property type="match status" value="1"/>
</dbReference>
<accession>A0A0H3K1Y6</accession>
<protein>
    <recommendedName>
        <fullName evidence="8">Circadian input-output histidine kinase CikA</fullName>
        <ecNumber evidence="3">2.7.13.3</ecNumber>
    </recommendedName>
</protein>
<dbReference type="InterPro" id="IPR036097">
    <property type="entry name" value="HisK_dim/P_sf"/>
</dbReference>
<dbReference type="PRINTS" id="PR00344">
    <property type="entry name" value="BCTRLSENSOR"/>
</dbReference>
<dbReference type="SUPFAM" id="SSF47384">
    <property type="entry name" value="Homodimeric domain of signal transducing histidine kinase"/>
    <property type="match status" value="1"/>
</dbReference>
<dbReference type="SMART" id="SM00388">
    <property type="entry name" value="HisKA"/>
    <property type="match status" value="1"/>
</dbReference>
<dbReference type="Gene3D" id="3.30.450.40">
    <property type="match status" value="1"/>
</dbReference>
<dbReference type="SUPFAM" id="SSF55781">
    <property type="entry name" value="GAF domain-like"/>
    <property type="match status" value="1"/>
</dbReference>
<dbReference type="Pfam" id="PF00512">
    <property type="entry name" value="HisKA"/>
    <property type="match status" value="1"/>
</dbReference>
<dbReference type="SUPFAM" id="SSF55874">
    <property type="entry name" value="ATPase domain of HSP90 chaperone/DNA topoisomerase II/histidine kinase"/>
    <property type="match status" value="1"/>
</dbReference>
<comment type="catalytic activity">
    <reaction evidence="1">
        <text>ATP + protein L-histidine = ADP + protein N-phospho-L-histidine.</text>
        <dbReference type="EC" id="2.7.13.3"/>
    </reaction>
</comment>
<dbReference type="KEGG" id="syc:syc1039_c"/>
<dbReference type="InterPro" id="IPR003661">
    <property type="entry name" value="HisK_dim/P_dom"/>
</dbReference>
<dbReference type="RefSeq" id="WP_011243351.1">
    <property type="nucleotide sequence ID" value="NC_006576.1"/>
</dbReference>
<dbReference type="PANTHER" id="PTHR43711">
    <property type="entry name" value="TWO-COMPONENT HISTIDINE KINASE"/>
    <property type="match status" value="1"/>
</dbReference>
<keyword evidence="6" id="KW-0418">Kinase</keyword>
<dbReference type="AlphaFoldDB" id="A0A0H3K1Y6"/>
<feature type="domain" description="Histidine kinase" evidence="9">
    <location>
        <begin position="341"/>
        <end position="572"/>
    </location>
</feature>
<reference evidence="10 11" key="1">
    <citation type="journal article" date="2007" name="Photosyn. Res.">
        <title>Complete nucleotide sequence of the freshwater unicellular cyanobacterium Synechococcus elongatus PCC 6301 chromosome: gene content and organization.</title>
        <authorList>
            <person name="Sugita C."/>
            <person name="Ogata K."/>
            <person name="Shikata M."/>
            <person name="Jikuya H."/>
            <person name="Takano J."/>
            <person name="Furumichi M."/>
            <person name="Kanehisa M."/>
            <person name="Omata T."/>
            <person name="Sugiura M."/>
            <person name="Sugita M."/>
        </authorList>
    </citation>
    <scope>NUCLEOTIDE SEQUENCE [LARGE SCALE GENOMIC DNA]</scope>
    <source>
        <strain evidence="11">ATCC 27144 / PCC 6301 / SAUG 1402/1</strain>
    </source>
</reference>
<dbReference type="EMBL" id="AP008231">
    <property type="protein sequence ID" value="BAD79229.1"/>
    <property type="molecule type" value="Genomic_DNA"/>
</dbReference>
<dbReference type="InterPro" id="IPR005467">
    <property type="entry name" value="His_kinase_dom"/>
</dbReference>
<dbReference type="CDD" id="cd00082">
    <property type="entry name" value="HisKA"/>
    <property type="match status" value="1"/>
</dbReference>
<evidence type="ECO:0000256" key="3">
    <source>
        <dbReference type="ARBA" id="ARBA00012438"/>
    </source>
</evidence>
<gene>
    <name evidence="10" type="ordered locus">syc1039_c</name>
</gene>
<evidence type="ECO:0000256" key="8">
    <source>
        <dbReference type="ARBA" id="ARBA00074306"/>
    </source>
</evidence>
<dbReference type="InterPro" id="IPR004358">
    <property type="entry name" value="Sig_transdc_His_kin-like_C"/>
</dbReference>
<evidence type="ECO:0000313" key="11">
    <source>
        <dbReference type="Proteomes" id="UP000001175"/>
    </source>
</evidence>
<evidence type="ECO:0000256" key="6">
    <source>
        <dbReference type="ARBA" id="ARBA00022777"/>
    </source>
</evidence>